<feature type="domain" description="ParE-like toxin" evidence="1">
    <location>
        <begin position="11"/>
        <end position="67"/>
    </location>
</feature>
<sequence length="75" mass="8748">MIITSNRIPSHVNEKASHVLSLYSKGDIKPCRIKCGNLSLKISRKWRLLSRNNGTYWEIMSLEKYNQLKDRKAQS</sequence>
<dbReference type="RefSeq" id="WP_096833837.1">
    <property type="nucleotide sequence ID" value="NZ_NXHG01000012.1"/>
</dbReference>
<evidence type="ECO:0000259" key="1">
    <source>
        <dbReference type="Pfam" id="PF24732"/>
    </source>
</evidence>
<dbReference type="AlphaFoldDB" id="A0A2A5MGI2"/>
<proteinExistence type="predicted"/>
<evidence type="ECO:0000313" key="3">
    <source>
        <dbReference type="Proteomes" id="UP000217648"/>
    </source>
</evidence>
<reference evidence="2 3" key="1">
    <citation type="submission" date="2017-09" db="EMBL/GenBank/DDBJ databases">
        <title>Mdr eskape-Ghana.</title>
        <authorList>
            <person name="Agyepong N."/>
            <person name="Janice J."/>
            <person name="Samuelsen O."/>
            <person name="Owusu-Ofori A."/>
            <person name="Sundsfjord A."/>
            <person name="Essack S."/>
            <person name="Pedersen T."/>
        </authorList>
    </citation>
    <scope>NUCLEOTIDE SEQUENCE [LARGE SCALE GENOMIC DNA]</scope>
    <source>
        <strain evidence="2 3">46</strain>
    </source>
</reference>
<protein>
    <recommendedName>
        <fullName evidence="1">ParE-like toxin domain-containing protein</fullName>
    </recommendedName>
</protein>
<evidence type="ECO:0000313" key="2">
    <source>
        <dbReference type="EMBL" id="PCM59935.1"/>
    </source>
</evidence>
<dbReference type="Proteomes" id="UP000217648">
    <property type="component" value="Unassembled WGS sequence"/>
</dbReference>
<dbReference type="Pfam" id="PF24732">
    <property type="entry name" value="ParE_like"/>
    <property type="match status" value="1"/>
</dbReference>
<name>A0A2A5MGI2_9ENTR</name>
<organism evidence="2 3">
    <name type="scientific">Klebsiella quasipneumoniae</name>
    <dbReference type="NCBI Taxonomy" id="1463165"/>
    <lineage>
        <taxon>Bacteria</taxon>
        <taxon>Pseudomonadati</taxon>
        <taxon>Pseudomonadota</taxon>
        <taxon>Gammaproteobacteria</taxon>
        <taxon>Enterobacterales</taxon>
        <taxon>Enterobacteriaceae</taxon>
        <taxon>Klebsiella/Raoultella group</taxon>
        <taxon>Klebsiella</taxon>
        <taxon>Klebsiella pneumoniae complex</taxon>
    </lineage>
</organism>
<dbReference type="EMBL" id="NXHG01000012">
    <property type="protein sequence ID" value="PCM59935.1"/>
    <property type="molecule type" value="Genomic_DNA"/>
</dbReference>
<dbReference type="InterPro" id="IPR056925">
    <property type="entry name" value="ParE-like"/>
</dbReference>
<accession>A0A2A5MGI2</accession>
<comment type="caution">
    <text evidence="2">The sequence shown here is derived from an EMBL/GenBank/DDBJ whole genome shotgun (WGS) entry which is preliminary data.</text>
</comment>
<gene>
    <name evidence="2" type="ORF">CP911_19060</name>
</gene>